<evidence type="ECO:0000313" key="2">
    <source>
        <dbReference type="EMBL" id="QEI03694.1"/>
    </source>
</evidence>
<feature type="transmembrane region" description="Helical" evidence="1">
    <location>
        <begin position="155"/>
        <end position="174"/>
    </location>
</feature>
<evidence type="ECO:0000313" key="3">
    <source>
        <dbReference type="Proteomes" id="UP000830719"/>
    </source>
</evidence>
<dbReference type="InterPro" id="IPR049352">
    <property type="entry name" value="Rost"/>
</dbReference>
<dbReference type="KEGG" id="vg:80538035"/>
<feature type="transmembrane region" description="Helical" evidence="1">
    <location>
        <begin position="181"/>
        <end position="198"/>
    </location>
</feature>
<keyword evidence="1" id="KW-1133">Transmembrane helix</keyword>
<name>A0AAE6IRE8_9ABAC</name>
<dbReference type="PANTHER" id="PTHR12242:SF1">
    <property type="entry name" value="MYND-TYPE DOMAIN-CONTAINING PROTEIN"/>
    <property type="match status" value="1"/>
</dbReference>
<keyword evidence="1" id="KW-0812">Transmembrane</keyword>
<feature type="transmembrane region" description="Helical" evidence="1">
    <location>
        <begin position="120"/>
        <end position="143"/>
    </location>
</feature>
<accession>A0AAE6IRE8</accession>
<sequence>MNKESIDVYCEQKQPLTKEINWGGDITDAFSTSYLISPRQASISIMLTTRIASLVITGLLTTSAYYVAADKIDYFLYYSHWSLFLLFSYFTIASITSLIYRLREADYHYTLPWFVQLQWILYNVVCSSNLLTSSIYYIVMLVYKNNNNLTSPVNNVIHLFNSMLVIVEVFVSSIPVRLRDAYQSVVYTLFYGCFLATYHWKTGEIVYKFLNWSNQHEMLKLCACSMILLITIYVVLYTIHVIKVKFIKTII</sequence>
<dbReference type="RefSeq" id="YP_010799694.1">
    <property type="nucleotide sequence ID" value="NC_076682.1"/>
</dbReference>
<keyword evidence="3" id="KW-1185">Reference proteome</keyword>
<dbReference type="GeneID" id="80538035"/>
<feature type="transmembrane region" description="Helical" evidence="1">
    <location>
        <begin position="218"/>
        <end position="239"/>
    </location>
</feature>
<reference evidence="2" key="1">
    <citation type="submission" date="2019-01" db="EMBL/GenBank/DDBJ databases">
        <authorList>
            <person name="Trentin L.B."/>
            <person name="Santos E.R."/>
            <person name="Silva L.A."/>
            <person name="Sosa-Gomez D.R."/>
            <person name="Ribeiro B.M."/>
            <person name="Ardisson-Araujo D.M.P."/>
        </authorList>
    </citation>
    <scope>NUCLEOTIDE SEQUENCE</scope>
    <source>
        <strain evidence="2">VPN54</strain>
    </source>
</reference>
<feature type="transmembrane region" description="Helical" evidence="1">
    <location>
        <begin position="80"/>
        <end position="100"/>
    </location>
</feature>
<dbReference type="Pfam" id="PF21534">
    <property type="entry name" value="Rost"/>
    <property type="match status" value="1"/>
</dbReference>
<evidence type="ECO:0000256" key="1">
    <source>
        <dbReference type="SAM" id="Phobius"/>
    </source>
</evidence>
<protein>
    <submittedName>
        <fullName evidence="2">Uncharacterized protein</fullName>
    </submittedName>
</protein>
<dbReference type="Proteomes" id="UP000830719">
    <property type="component" value="Segment"/>
</dbReference>
<dbReference type="EMBL" id="MK419956">
    <property type="protein sequence ID" value="QEI03694.1"/>
    <property type="molecule type" value="Genomic_DNA"/>
</dbReference>
<proteinExistence type="predicted"/>
<keyword evidence="1" id="KW-0472">Membrane</keyword>
<dbReference type="GO" id="GO:0016020">
    <property type="term" value="C:membrane"/>
    <property type="evidence" value="ECO:0007669"/>
    <property type="project" value="TreeGrafter"/>
</dbReference>
<feature type="transmembrane region" description="Helical" evidence="1">
    <location>
        <begin position="47"/>
        <end position="68"/>
    </location>
</feature>
<organism evidence="2 3">
    <name type="scientific">Rachiplusia nu nucleopolyhedrovirus</name>
    <dbReference type="NCBI Taxonomy" id="2605775"/>
    <lineage>
        <taxon>Viruses</taxon>
        <taxon>Viruses incertae sedis</taxon>
        <taxon>Naldaviricetes</taxon>
        <taxon>Lefavirales</taxon>
        <taxon>Baculoviridae</taxon>
        <taxon>Alphabaculovirus</taxon>
        <taxon>Alphabaculovirus ranus</taxon>
    </lineage>
</organism>
<dbReference type="PANTHER" id="PTHR12242">
    <property type="entry name" value="OS02G0130600 PROTEIN-RELATED"/>
    <property type="match status" value="1"/>
</dbReference>